<name>A0A1D6X8D6_9CAUD</name>
<organism evidence="1 2">
    <name type="scientific">Bacillus phage PBC4</name>
    <dbReference type="NCBI Taxonomy" id="1675028"/>
    <lineage>
        <taxon>Viruses</taxon>
        <taxon>Duplodnaviria</taxon>
        <taxon>Heunggongvirae</taxon>
        <taxon>Uroviricota</taxon>
        <taxon>Caudoviricetes</taxon>
        <taxon>Sejongvirinae</taxon>
        <taxon>Yihwangvirus</taxon>
        <taxon>Yihwangvirus PBC4</taxon>
    </lineage>
</organism>
<proteinExistence type="predicted"/>
<accession>A0A1D6X8D6</accession>
<dbReference type="EMBL" id="KT070866">
    <property type="protein sequence ID" value="AKQ08283.1"/>
    <property type="molecule type" value="Genomic_DNA"/>
</dbReference>
<sequence>MNNQFTVKPNFKGELSHIEVLGLTAYIQKWHDENFVLNSVDVEHVFGLAPVSSYGFAGLYNNNCNHELEGYEGLKVRAFALTVGHVPVLVMEDDEENELYFEI</sequence>
<keyword evidence="2" id="KW-1185">Reference proteome</keyword>
<dbReference type="Proteomes" id="UP000224963">
    <property type="component" value="Segment"/>
</dbReference>
<evidence type="ECO:0000313" key="1">
    <source>
        <dbReference type="EMBL" id="AKQ08283.1"/>
    </source>
</evidence>
<gene>
    <name evidence="1" type="ORF">PBC4_091</name>
</gene>
<reference evidence="1 2" key="1">
    <citation type="journal article" date="2016" name="FEMS Microbiol. Lett.">
        <title>Characterization of LysPBC4, a novel Bacillus cereus-specific endolysin of bacteriophage PBC4.</title>
        <authorList>
            <person name="Na H."/>
            <person name="Kong M."/>
            <person name="Ryu S."/>
        </authorList>
    </citation>
    <scope>NUCLEOTIDE SEQUENCE [LARGE SCALE GENOMIC DNA]</scope>
</reference>
<evidence type="ECO:0000313" key="2">
    <source>
        <dbReference type="Proteomes" id="UP000224963"/>
    </source>
</evidence>
<protein>
    <submittedName>
        <fullName evidence="1">Uncharacterized protein</fullName>
    </submittedName>
</protein>